<keyword evidence="8" id="KW-1185">Reference proteome</keyword>
<dbReference type="FunFam" id="3.40.50.880:FF:000030">
    <property type="entry name" value="Gamma-glutamyl-gamma-aminobutyrate hydrolase PuuD"/>
    <property type="match status" value="1"/>
</dbReference>
<keyword evidence="6" id="KW-0378">Hydrolase</keyword>
<comment type="caution">
    <text evidence="6">The sequence shown here is derived from an EMBL/GenBank/DDBJ whole genome shotgun (WGS) entry which is preliminary data.</text>
</comment>
<comment type="similarity">
    <text evidence="1">Belongs to the peptidase C26 family.</text>
</comment>
<evidence type="ECO:0000256" key="4">
    <source>
        <dbReference type="ARBA" id="ARBA00060634"/>
    </source>
</evidence>
<dbReference type="Pfam" id="PF07722">
    <property type="entry name" value="Peptidase_C26"/>
    <property type="match status" value="1"/>
</dbReference>
<dbReference type="CDD" id="cd01745">
    <property type="entry name" value="GATase1_2"/>
    <property type="match status" value="1"/>
</dbReference>
<dbReference type="InterPro" id="IPR029062">
    <property type="entry name" value="Class_I_gatase-like"/>
</dbReference>
<dbReference type="EMBL" id="LFEJ01000016">
    <property type="protein sequence ID" value="KMV34121.1"/>
    <property type="molecule type" value="Genomic_DNA"/>
</dbReference>
<evidence type="ECO:0000313" key="6">
    <source>
        <dbReference type="EMBL" id="KMV34121.1"/>
    </source>
</evidence>
<dbReference type="InterPro" id="IPR044668">
    <property type="entry name" value="PuuD-like"/>
</dbReference>
<evidence type="ECO:0000313" key="8">
    <source>
        <dbReference type="Proteomes" id="UP000037315"/>
    </source>
</evidence>
<dbReference type="EC" id="3.5.1.94" evidence="5"/>
<comment type="pathway">
    <text evidence="4">Amine and polyamine degradation; putrescine degradation; 4-aminobutanoate from putrescine: step 4/4.</text>
</comment>
<organism evidence="6 8">
    <name type="scientific">Franconibacter pulveris</name>
    <dbReference type="NCBI Taxonomy" id="435910"/>
    <lineage>
        <taxon>Bacteria</taxon>
        <taxon>Pseudomonadati</taxon>
        <taxon>Pseudomonadota</taxon>
        <taxon>Gammaproteobacteria</taxon>
        <taxon>Enterobacterales</taxon>
        <taxon>Enterobacteriaceae</taxon>
        <taxon>Franconibacter</taxon>
    </lineage>
</organism>
<sequence length="254" mass="27600">MQQPLIGVTACRWEHNGQYFHVAGDKYLRAVVFGASALPVIVPAFGDLIAPESWFARLDGLLFTGSPSNVNPDLYGHTLHVLNTHSDTARDATTLPLLRAAIEAGVPLLAICRGFQELNVALGGTLHQAVHTAGPWADHREDPNADLAEQYGPAHIIHTEPGGVLEELGLPPKFEVNSLHTQGIETLAPGLRVEARAPDGLIEAVSVESARSFAVGVQFHPEWQVQHNPHYLTLFRAFSKACIARATQRARRDV</sequence>
<accession>A0A0J8VLV3</accession>
<dbReference type="PATRIC" id="fig|1656095.3.peg.2115"/>
<dbReference type="Proteomes" id="UP000037315">
    <property type="component" value="Unassembled WGS sequence"/>
</dbReference>
<dbReference type="GO" id="GO:0005829">
    <property type="term" value="C:cytosol"/>
    <property type="evidence" value="ECO:0007669"/>
    <property type="project" value="TreeGrafter"/>
</dbReference>
<evidence type="ECO:0000256" key="1">
    <source>
        <dbReference type="ARBA" id="ARBA00011083"/>
    </source>
</evidence>
<gene>
    <name evidence="7" type="ORF">ACH50_03420</name>
    <name evidence="6" type="ORF">ACH50_13430</name>
</gene>
<dbReference type="GO" id="GO:0033969">
    <property type="term" value="F:gamma-glutamyl-gamma-aminobutyrate hydrolase activity"/>
    <property type="evidence" value="ECO:0007669"/>
    <property type="project" value="UniProtKB-EC"/>
</dbReference>
<dbReference type="PANTHER" id="PTHR43235:SF1">
    <property type="entry name" value="GLUTAMINE AMIDOTRANSFERASE PB2B2.05-RELATED"/>
    <property type="match status" value="1"/>
</dbReference>
<dbReference type="SUPFAM" id="SSF52317">
    <property type="entry name" value="Class I glutamine amidotransferase-like"/>
    <property type="match status" value="1"/>
</dbReference>
<dbReference type="PROSITE" id="PS51273">
    <property type="entry name" value="GATASE_TYPE_1"/>
    <property type="match status" value="1"/>
</dbReference>
<dbReference type="STRING" id="1121863.GCA_000621185_02895"/>
<dbReference type="AlphaFoldDB" id="A0A0J8VLV3"/>
<evidence type="ECO:0000256" key="2">
    <source>
        <dbReference type="ARBA" id="ARBA00052718"/>
    </source>
</evidence>
<evidence type="ECO:0000313" key="7">
    <source>
        <dbReference type="EMBL" id="KMV35901.1"/>
    </source>
</evidence>
<comment type="catalytic activity">
    <reaction evidence="2">
        <text>4-(gamma-L-glutamylamino)butanoate + H2O = 4-aminobutanoate + L-glutamate</text>
        <dbReference type="Rhea" id="RHEA:19737"/>
        <dbReference type="ChEBI" id="CHEBI:15377"/>
        <dbReference type="ChEBI" id="CHEBI:29985"/>
        <dbReference type="ChEBI" id="CHEBI:58800"/>
        <dbReference type="ChEBI" id="CHEBI:59888"/>
        <dbReference type="EC" id="3.5.1.94"/>
    </reaction>
</comment>
<dbReference type="RefSeq" id="WP_048887347.1">
    <property type="nucleotide sequence ID" value="NZ_LFEJ01000004.1"/>
</dbReference>
<proteinExistence type="inferred from homology"/>
<reference evidence="6 8" key="1">
    <citation type="submission" date="2015-06" db="EMBL/GenBank/DDBJ databases">
        <title>Genome sequencing of Cronobacter sp. strain DJ34 isolated from petroleum contaminated sludge of Duliajan Oil Fields, Assam, India.</title>
        <authorList>
            <person name="Pal S."/>
            <person name="Banerjee T.D."/>
            <person name="Roy A."/>
            <person name="Sar P."/>
            <person name="Kazy S.K."/>
        </authorList>
    </citation>
    <scope>NUCLEOTIDE SEQUENCE [LARGE SCALE GENOMIC DNA]</scope>
    <source>
        <strain evidence="6 8">DJ34</strain>
    </source>
</reference>
<comment type="function">
    <text evidence="3">Involved in the breakdown of putrescine via hydrolysis of the gamma-glutamyl linkage of gamma-glutamyl-gamma-aminobutyrate.</text>
</comment>
<dbReference type="GO" id="GO:0006598">
    <property type="term" value="P:polyamine catabolic process"/>
    <property type="evidence" value="ECO:0007669"/>
    <property type="project" value="TreeGrafter"/>
</dbReference>
<dbReference type="OrthoDB" id="9813383at2"/>
<evidence type="ECO:0000256" key="5">
    <source>
        <dbReference type="ARBA" id="ARBA00066788"/>
    </source>
</evidence>
<dbReference type="InterPro" id="IPR011697">
    <property type="entry name" value="Peptidase_C26"/>
</dbReference>
<protein>
    <recommendedName>
        <fullName evidence="5">gamma-glutamyl-gamma-aminobutyrate hydrolase</fullName>
        <ecNumber evidence="5">3.5.1.94</ecNumber>
    </recommendedName>
</protein>
<evidence type="ECO:0000256" key="3">
    <source>
        <dbReference type="ARBA" id="ARBA00055068"/>
    </source>
</evidence>
<name>A0A0J8VLV3_9ENTR</name>
<dbReference type="PANTHER" id="PTHR43235">
    <property type="entry name" value="GLUTAMINE AMIDOTRANSFERASE PB2B2.05-RELATED"/>
    <property type="match status" value="1"/>
</dbReference>
<dbReference type="Gene3D" id="3.40.50.880">
    <property type="match status" value="1"/>
</dbReference>
<dbReference type="EMBL" id="LFEJ01000004">
    <property type="protein sequence ID" value="KMV35901.1"/>
    <property type="molecule type" value="Genomic_DNA"/>
</dbReference>